<protein>
    <submittedName>
        <fullName evidence="1">Uncharacterized protein</fullName>
    </submittedName>
</protein>
<sequence length="209" mass="23769">MASNEPDGNWTDSHQEDAFKFKVLASIANMTEKSGYLNVLQNPFAIRNHLQIVKIMENNGWFILTCYEKQIILEHFGEGGIEKQGRVVHESDLLDSTFSSSGITPSNISLHTINSSYFSHESIDFELENPIINMQISIQELVLSKTTRKCESTFFEDLSEIIGSYGETLKNEKESEYELNEVGYKLVKAHFPDSSMFPDLPDKKPDYQG</sequence>
<organism evidence="1 2">
    <name type="scientific">Caenorhabditis angaria</name>
    <dbReference type="NCBI Taxonomy" id="860376"/>
    <lineage>
        <taxon>Eukaryota</taxon>
        <taxon>Metazoa</taxon>
        <taxon>Ecdysozoa</taxon>
        <taxon>Nematoda</taxon>
        <taxon>Chromadorea</taxon>
        <taxon>Rhabditida</taxon>
        <taxon>Rhabditina</taxon>
        <taxon>Rhabditomorpha</taxon>
        <taxon>Rhabditoidea</taxon>
        <taxon>Rhabditidae</taxon>
        <taxon>Peloderinae</taxon>
        <taxon>Caenorhabditis</taxon>
    </lineage>
</organism>
<dbReference type="AlphaFoldDB" id="A0A9P1I5B1"/>
<gene>
    <name evidence="1" type="ORF">CAMP_LOCUS535</name>
</gene>
<reference evidence="1" key="1">
    <citation type="submission" date="2022-11" db="EMBL/GenBank/DDBJ databases">
        <authorList>
            <person name="Kikuchi T."/>
        </authorList>
    </citation>
    <scope>NUCLEOTIDE SEQUENCE</scope>
    <source>
        <strain evidence="1">PS1010</strain>
    </source>
</reference>
<name>A0A9P1I5B1_9PELO</name>
<comment type="caution">
    <text evidence="1">The sequence shown here is derived from an EMBL/GenBank/DDBJ whole genome shotgun (WGS) entry which is preliminary data.</text>
</comment>
<dbReference type="EMBL" id="CANHGI010000001">
    <property type="protein sequence ID" value="CAI5437898.1"/>
    <property type="molecule type" value="Genomic_DNA"/>
</dbReference>
<evidence type="ECO:0000313" key="1">
    <source>
        <dbReference type="EMBL" id="CAI5437898.1"/>
    </source>
</evidence>
<dbReference type="Proteomes" id="UP001152747">
    <property type="component" value="Unassembled WGS sequence"/>
</dbReference>
<proteinExistence type="predicted"/>
<accession>A0A9P1I5B1</accession>
<keyword evidence="2" id="KW-1185">Reference proteome</keyword>
<evidence type="ECO:0000313" key="2">
    <source>
        <dbReference type="Proteomes" id="UP001152747"/>
    </source>
</evidence>